<dbReference type="InterPro" id="IPR039261">
    <property type="entry name" value="FNR_nucleotide-bd"/>
</dbReference>
<comment type="caution">
    <text evidence="2">The sequence shown here is derived from an EMBL/GenBank/DDBJ whole genome shotgun (WGS) entry which is preliminary data.</text>
</comment>
<protein>
    <recommendedName>
        <fullName evidence="1">SIP-like Rossmann fold domain-containing protein</fullName>
    </recommendedName>
</protein>
<dbReference type="InterPro" id="IPR007037">
    <property type="entry name" value="SIP_rossman_dom"/>
</dbReference>
<sequence>MCMSSDGPSLRRPDGGRWCDLEGAVLLGGDARNVPDMRRIVAALSPEAHATVLVEVCGVGEIEAFDAPSARVSWLDRTLDGELRPRGERLAAAIHAWCAEWSCGEAPVCTVWLGARTPSRIVRMTRAMLPESRVS</sequence>
<feature type="domain" description="SIP-like Rossmann fold" evidence="1">
    <location>
        <begin position="25"/>
        <end position="129"/>
    </location>
</feature>
<dbReference type="Gene3D" id="3.40.50.80">
    <property type="entry name" value="Nucleotide-binding domain of ferredoxin-NADP reductase (FNR) module"/>
    <property type="match status" value="1"/>
</dbReference>
<evidence type="ECO:0000259" key="1">
    <source>
        <dbReference type="Pfam" id="PF04954"/>
    </source>
</evidence>
<dbReference type="EMBL" id="BJML01000019">
    <property type="protein sequence ID" value="GEB47394.1"/>
    <property type="molecule type" value="Genomic_DNA"/>
</dbReference>
<reference evidence="2 3" key="1">
    <citation type="submission" date="2019-06" db="EMBL/GenBank/DDBJ databases">
        <title>Whole genome shotgun sequence of Microbacterium testaceum NBRC 12675.</title>
        <authorList>
            <person name="Hosoyama A."/>
            <person name="Uohara A."/>
            <person name="Ohji S."/>
            <person name="Ichikawa N."/>
        </authorList>
    </citation>
    <scope>NUCLEOTIDE SEQUENCE [LARGE SCALE GENOMIC DNA]</scope>
    <source>
        <strain evidence="2 3">NBRC 12675</strain>
    </source>
</reference>
<organism evidence="2 3">
    <name type="scientific">Microbacterium testaceum</name>
    <name type="common">Aureobacterium testaceum</name>
    <name type="synonym">Brevibacterium testaceum</name>
    <dbReference type="NCBI Taxonomy" id="2033"/>
    <lineage>
        <taxon>Bacteria</taxon>
        <taxon>Bacillati</taxon>
        <taxon>Actinomycetota</taxon>
        <taxon>Actinomycetes</taxon>
        <taxon>Micrococcales</taxon>
        <taxon>Microbacteriaceae</taxon>
        <taxon>Microbacterium</taxon>
    </lineage>
</organism>
<dbReference type="Proteomes" id="UP000319525">
    <property type="component" value="Unassembled WGS sequence"/>
</dbReference>
<accession>A0A4Y3QPW9</accession>
<proteinExistence type="predicted"/>
<evidence type="ECO:0000313" key="3">
    <source>
        <dbReference type="Proteomes" id="UP000319525"/>
    </source>
</evidence>
<evidence type="ECO:0000313" key="2">
    <source>
        <dbReference type="EMBL" id="GEB47394.1"/>
    </source>
</evidence>
<dbReference type="AlphaFoldDB" id="A0A4Y3QPW9"/>
<gene>
    <name evidence="2" type="ORF">MTE01_33390</name>
</gene>
<dbReference type="Pfam" id="PF04954">
    <property type="entry name" value="SIP"/>
    <property type="match status" value="1"/>
</dbReference>
<name>A0A4Y3QPW9_MICTE</name>